<protein>
    <submittedName>
        <fullName evidence="2">Putative transferase (Putative Formyl-CoA transferase)</fullName>
    </submittedName>
</protein>
<dbReference type="InterPro" id="IPR003673">
    <property type="entry name" value="CoA-Trfase_fam_III"/>
</dbReference>
<dbReference type="Pfam" id="PF02515">
    <property type="entry name" value="CoA_transf_3"/>
    <property type="match status" value="1"/>
</dbReference>
<dbReference type="InterPro" id="IPR023606">
    <property type="entry name" value="CoA-Trfase_III_dom_1_sf"/>
</dbReference>
<dbReference type="PANTHER" id="PTHR48228:SF6">
    <property type="entry name" value="L-CARNITINE COA-TRANSFERASE"/>
    <property type="match status" value="1"/>
</dbReference>
<evidence type="ECO:0000256" key="1">
    <source>
        <dbReference type="ARBA" id="ARBA00022679"/>
    </source>
</evidence>
<sequence>MTRAIHELPTINLRRLTLAYDKTLYSFCLCPTGSVMSLTAKPLAGVKVIELGTLIAGPFASRICGEFGAEVIKVESPDGGDPLRKWRKLYEGTSLWWFVQARNKKSLTLNLKHPEGLAILKKLIGEADILIENFRPGVLEKLGLGWDVLHALNPKLVMVRLSGFGQTGPMKDQPGFGAVGESMGGLRYITGFEDRPPVRTGISIGDSIAALWGVIGALMALRHREINGGTGQVVDVALYEAIFAMMESMVPEFDVFGFIRERTGNIMPGITPSSIHTSADGKHVQIGANGDAIFKRFMQIIGRDDLANDPQLASNDGRDSRRDELYGVIDRWVNSLPLDSVIDQLNQAGVPASRIFSAEDMFSDPQFLAREMFLQAKLPDGKAFKMPGIVPKLSDTPGTSEWVGPALGEHNAQVLGELGYDAQQIAKLRSDGAI</sequence>
<dbReference type="InterPro" id="IPR044855">
    <property type="entry name" value="CoA-Trfase_III_dom3_sf"/>
</dbReference>
<dbReference type="GO" id="GO:0016740">
    <property type="term" value="F:transferase activity"/>
    <property type="evidence" value="ECO:0007669"/>
    <property type="project" value="UniProtKB-KW"/>
</dbReference>
<keyword evidence="1 2" id="KW-0808">Transferase</keyword>
<dbReference type="AlphaFoldDB" id="F2KCP1"/>
<dbReference type="EMBL" id="CP002585">
    <property type="protein sequence ID" value="AEA67173.1"/>
    <property type="molecule type" value="Genomic_DNA"/>
</dbReference>
<reference key="2">
    <citation type="submission" date="2011-03" db="EMBL/GenBank/DDBJ databases">
        <title>Complete Genome Sequence of a beneficial plant roots-associated bacterium Pseudomonas brassicacearum.</title>
        <authorList>
            <person name="Ortet P."/>
            <person name="Barakat M."/>
            <person name="Lalaouna D."/>
            <person name="Fochesato S."/>
            <person name="Barbe V."/>
            <person name="Santaella C."/>
            <person name="Heulin T."/>
            <person name="Achouak W."/>
        </authorList>
    </citation>
    <scope>NUCLEOTIDE SEQUENCE</scope>
    <source>
        <strain>NFM421</strain>
    </source>
</reference>
<dbReference type="Proteomes" id="UP000006692">
    <property type="component" value="Chromosome"/>
</dbReference>
<name>F2KCP1_PSEBN</name>
<dbReference type="KEGG" id="pba:PSEBR_a1000"/>
<gene>
    <name evidence="2" type="ORF">PSEBR_a1000</name>
</gene>
<dbReference type="InterPro" id="IPR050509">
    <property type="entry name" value="CoA-transferase_III"/>
</dbReference>
<proteinExistence type="predicted"/>
<dbReference type="HOGENOM" id="CLU_033975_0_0_6"/>
<dbReference type="Gene3D" id="3.30.1540.10">
    <property type="entry name" value="formyl-coa transferase, domain 3"/>
    <property type="match status" value="1"/>
</dbReference>
<dbReference type="Gene3D" id="3.40.50.10540">
    <property type="entry name" value="Crotonobetainyl-coa:carnitine coa-transferase, domain 1"/>
    <property type="match status" value="1"/>
</dbReference>
<evidence type="ECO:0000313" key="3">
    <source>
        <dbReference type="Proteomes" id="UP000006692"/>
    </source>
</evidence>
<dbReference type="PANTHER" id="PTHR48228">
    <property type="entry name" value="SUCCINYL-COA--D-CITRAMALATE COA-TRANSFERASE"/>
    <property type="match status" value="1"/>
</dbReference>
<dbReference type="STRING" id="994484.PSEBR_a1000"/>
<evidence type="ECO:0000313" key="2">
    <source>
        <dbReference type="EMBL" id="AEA67173.1"/>
    </source>
</evidence>
<organism evidence="2 3">
    <name type="scientific">Pseudomonas brassicacearum (strain NFM421)</name>
    <dbReference type="NCBI Taxonomy" id="994484"/>
    <lineage>
        <taxon>Bacteria</taxon>
        <taxon>Pseudomonadati</taxon>
        <taxon>Pseudomonadota</taxon>
        <taxon>Gammaproteobacteria</taxon>
        <taxon>Pseudomonadales</taxon>
        <taxon>Pseudomonadaceae</taxon>
        <taxon>Pseudomonas</taxon>
    </lineage>
</organism>
<reference evidence="2 3" key="1">
    <citation type="journal article" date="2011" name="J. Bacteriol.">
        <title>Complete genome sequence of a beneficial plant root-associated bacterium, Pseudomonas brassicacearum.</title>
        <authorList>
            <person name="Ortet P."/>
            <person name="Barakat M."/>
            <person name="Lalaouna D."/>
            <person name="Fochesato S."/>
            <person name="Barbe V."/>
            <person name="Vacherie B."/>
            <person name="Santaella C."/>
            <person name="Heulin T."/>
            <person name="Achouak W."/>
        </authorList>
    </citation>
    <scope>NUCLEOTIDE SEQUENCE [LARGE SCALE GENOMIC DNA]</scope>
    <source>
        <strain evidence="2 3">NFM421</strain>
    </source>
</reference>
<accession>F2KCP1</accession>
<dbReference type="SUPFAM" id="SSF89796">
    <property type="entry name" value="CoA-transferase family III (CaiB/BaiF)"/>
    <property type="match status" value="1"/>
</dbReference>